<accession>A0A2T2Y8V1</accession>
<evidence type="ECO:0000259" key="1">
    <source>
        <dbReference type="PROSITE" id="PS01124"/>
    </source>
</evidence>
<dbReference type="OrthoDB" id="635259at2"/>
<evidence type="ECO:0000313" key="2">
    <source>
        <dbReference type="EMBL" id="PSR51949.1"/>
    </source>
</evidence>
<sequence length="271" mass="31220">MTEIFDDIRKLYLFRTPCPELMDYIEFFSETSLEATHHYIQEERFSVKLFPSFTPTIWLNLGAPYQLLNDSSLVKVDQAADILVLRSTTLERKNFPTDNIFTIKFLPMGFEAIFGYSQATIGTSVINAHDLLGSDVIQKVKGLPTLNDKALFLEDLFLAKLQKNFPNQFYVATIQKAIALFSQSSMEAKLQELAGQLHVSEKTFYRYFQKAIGTNPKDFFLVTRCREALSVYKKNKHSFSPYDFGYYDFAHFSKEVKRFTGAHLTTQTLPD</sequence>
<dbReference type="RefSeq" id="WP_106933769.1">
    <property type="nucleotide sequence ID" value="NZ_PYFT01000002.1"/>
</dbReference>
<dbReference type="SMART" id="SM00342">
    <property type="entry name" value="HTH_ARAC"/>
    <property type="match status" value="1"/>
</dbReference>
<dbReference type="InterPro" id="IPR018060">
    <property type="entry name" value="HTH_AraC"/>
</dbReference>
<name>A0A2T2Y8V1_9BACT</name>
<reference evidence="2 3" key="1">
    <citation type="submission" date="2018-03" db="EMBL/GenBank/DDBJ databases">
        <title>Adhaeribacter sp. HMF7605 Genome sequencing and assembly.</title>
        <authorList>
            <person name="Kang H."/>
            <person name="Kang J."/>
            <person name="Cha I."/>
            <person name="Kim H."/>
            <person name="Joh K."/>
        </authorList>
    </citation>
    <scope>NUCLEOTIDE SEQUENCE [LARGE SCALE GENOMIC DNA]</scope>
    <source>
        <strain evidence="2 3">HMF7605</strain>
    </source>
</reference>
<dbReference type="GO" id="GO:0043565">
    <property type="term" value="F:sequence-specific DNA binding"/>
    <property type="evidence" value="ECO:0007669"/>
    <property type="project" value="InterPro"/>
</dbReference>
<keyword evidence="3" id="KW-1185">Reference proteome</keyword>
<organism evidence="2 3">
    <name type="scientific">Adhaeribacter arboris</name>
    <dbReference type="NCBI Taxonomy" id="2072846"/>
    <lineage>
        <taxon>Bacteria</taxon>
        <taxon>Pseudomonadati</taxon>
        <taxon>Bacteroidota</taxon>
        <taxon>Cytophagia</taxon>
        <taxon>Cytophagales</taxon>
        <taxon>Hymenobacteraceae</taxon>
        <taxon>Adhaeribacter</taxon>
    </lineage>
</organism>
<dbReference type="Proteomes" id="UP000240357">
    <property type="component" value="Unassembled WGS sequence"/>
</dbReference>
<dbReference type="GO" id="GO:0003700">
    <property type="term" value="F:DNA-binding transcription factor activity"/>
    <property type="evidence" value="ECO:0007669"/>
    <property type="project" value="InterPro"/>
</dbReference>
<dbReference type="Gene3D" id="1.10.10.60">
    <property type="entry name" value="Homeodomain-like"/>
    <property type="match status" value="1"/>
</dbReference>
<dbReference type="PROSITE" id="PS01124">
    <property type="entry name" value="HTH_ARAC_FAMILY_2"/>
    <property type="match status" value="1"/>
</dbReference>
<gene>
    <name evidence="2" type="ORF">AHMF7605_28995</name>
</gene>
<dbReference type="AlphaFoldDB" id="A0A2T2Y8V1"/>
<proteinExistence type="predicted"/>
<evidence type="ECO:0000313" key="3">
    <source>
        <dbReference type="Proteomes" id="UP000240357"/>
    </source>
</evidence>
<dbReference type="Pfam" id="PF12833">
    <property type="entry name" value="HTH_18"/>
    <property type="match status" value="1"/>
</dbReference>
<protein>
    <submittedName>
        <fullName evidence="2">AraC family transcriptional regulator</fullName>
    </submittedName>
</protein>
<comment type="caution">
    <text evidence="2">The sequence shown here is derived from an EMBL/GenBank/DDBJ whole genome shotgun (WGS) entry which is preliminary data.</text>
</comment>
<dbReference type="EMBL" id="PYFT01000002">
    <property type="protein sequence ID" value="PSR51949.1"/>
    <property type="molecule type" value="Genomic_DNA"/>
</dbReference>
<feature type="domain" description="HTH araC/xylS-type" evidence="1">
    <location>
        <begin position="175"/>
        <end position="261"/>
    </location>
</feature>